<sequence>MALSVVLPKPKRYYLPLSLSFDDAEDRCKRWQSSGNNWKNRISVWLMLSFEFVWPLAVERISSDSRYFDAELFVHSTTAVPAQQSFIKEQHNNLFSQKEALLLLSSRLTSGINRSKQAESIPKRILPQQLRSLTLTCSNEKQMFQKCCHVESESVKCKKIRKNFVATKHVGLLSARDETGDNQIDFVDENCNRNYDMNSRKNSSANHFHEQRPTSTHRLQLSVKCFNDEDNGVSYV</sequence>
<accession>A0A3P6TPW0</accession>
<name>A0A3P6TPW0_LITSI</name>
<gene>
    <name evidence="1" type="ORF">NLS_LOCUS6070</name>
</gene>
<dbReference type="OMA" id="RWQYDIR"/>
<dbReference type="EMBL" id="UYRX01000506">
    <property type="protein sequence ID" value="VDK83125.1"/>
    <property type="molecule type" value="Genomic_DNA"/>
</dbReference>
<keyword evidence="2" id="KW-1185">Reference proteome</keyword>
<dbReference type="AlphaFoldDB" id="A0A3P6TPW0"/>
<proteinExistence type="predicted"/>
<reference evidence="1 2" key="1">
    <citation type="submission" date="2018-08" db="EMBL/GenBank/DDBJ databases">
        <authorList>
            <person name="Laetsch R D."/>
            <person name="Stevens L."/>
            <person name="Kumar S."/>
            <person name="Blaxter L. M."/>
        </authorList>
    </citation>
    <scope>NUCLEOTIDE SEQUENCE [LARGE SCALE GENOMIC DNA]</scope>
</reference>
<evidence type="ECO:0000313" key="1">
    <source>
        <dbReference type="EMBL" id="VDK83125.1"/>
    </source>
</evidence>
<protein>
    <submittedName>
        <fullName evidence="1">Uncharacterized protein</fullName>
    </submittedName>
</protein>
<dbReference type="Proteomes" id="UP000277928">
    <property type="component" value="Unassembled WGS sequence"/>
</dbReference>
<evidence type="ECO:0000313" key="2">
    <source>
        <dbReference type="Proteomes" id="UP000277928"/>
    </source>
</evidence>
<dbReference type="OrthoDB" id="5858517at2759"/>
<organism evidence="1 2">
    <name type="scientific">Litomosoides sigmodontis</name>
    <name type="common">Filarial nematode worm</name>
    <dbReference type="NCBI Taxonomy" id="42156"/>
    <lineage>
        <taxon>Eukaryota</taxon>
        <taxon>Metazoa</taxon>
        <taxon>Ecdysozoa</taxon>
        <taxon>Nematoda</taxon>
        <taxon>Chromadorea</taxon>
        <taxon>Rhabditida</taxon>
        <taxon>Spirurina</taxon>
        <taxon>Spiruromorpha</taxon>
        <taxon>Filarioidea</taxon>
        <taxon>Onchocercidae</taxon>
        <taxon>Litomosoides</taxon>
    </lineage>
</organism>